<accession>A0AA88D474</accession>
<feature type="region of interest" description="Disordered" evidence="1">
    <location>
        <begin position="1"/>
        <end position="37"/>
    </location>
</feature>
<reference evidence="2" key="1">
    <citation type="submission" date="2023-07" db="EMBL/GenBank/DDBJ databases">
        <title>draft genome sequence of fig (Ficus carica).</title>
        <authorList>
            <person name="Takahashi T."/>
            <person name="Nishimura K."/>
        </authorList>
    </citation>
    <scope>NUCLEOTIDE SEQUENCE</scope>
</reference>
<feature type="compositionally biased region" description="Polar residues" evidence="1">
    <location>
        <begin position="1"/>
        <end position="14"/>
    </location>
</feature>
<dbReference type="EMBL" id="BTGU01000014">
    <property type="protein sequence ID" value="GMN42191.1"/>
    <property type="molecule type" value="Genomic_DNA"/>
</dbReference>
<dbReference type="Proteomes" id="UP001187192">
    <property type="component" value="Unassembled WGS sequence"/>
</dbReference>
<organism evidence="2 3">
    <name type="scientific">Ficus carica</name>
    <name type="common">Common fig</name>
    <dbReference type="NCBI Taxonomy" id="3494"/>
    <lineage>
        <taxon>Eukaryota</taxon>
        <taxon>Viridiplantae</taxon>
        <taxon>Streptophyta</taxon>
        <taxon>Embryophyta</taxon>
        <taxon>Tracheophyta</taxon>
        <taxon>Spermatophyta</taxon>
        <taxon>Magnoliopsida</taxon>
        <taxon>eudicotyledons</taxon>
        <taxon>Gunneridae</taxon>
        <taxon>Pentapetalae</taxon>
        <taxon>rosids</taxon>
        <taxon>fabids</taxon>
        <taxon>Rosales</taxon>
        <taxon>Moraceae</taxon>
        <taxon>Ficeae</taxon>
        <taxon>Ficus</taxon>
    </lineage>
</organism>
<proteinExistence type="predicted"/>
<evidence type="ECO:0000313" key="2">
    <source>
        <dbReference type="EMBL" id="GMN42191.1"/>
    </source>
</evidence>
<name>A0AA88D474_FICCA</name>
<comment type="caution">
    <text evidence="2">The sequence shown here is derived from an EMBL/GenBank/DDBJ whole genome shotgun (WGS) entry which is preliminary data.</text>
</comment>
<sequence length="108" mass="12381">MVRKNISSGNQRFKQIQVEGGLANQGGKTRQPQQSLTSVDRHNRIYGGNKLNHIRAHMGDDTTKQRRRMRCIPRHSTHMDRLEACTKYLHGIVTKFVTIVNATLSIDR</sequence>
<keyword evidence="3" id="KW-1185">Reference proteome</keyword>
<evidence type="ECO:0000256" key="1">
    <source>
        <dbReference type="SAM" id="MobiDB-lite"/>
    </source>
</evidence>
<protein>
    <submittedName>
        <fullName evidence="2">Uncharacterized protein</fullName>
    </submittedName>
</protein>
<dbReference type="AlphaFoldDB" id="A0AA88D474"/>
<gene>
    <name evidence="2" type="ORF">TIFTF001_011400</name>
</gene>
<evidence type="ECO:0000313" key="3">
    <source>
        <dbReference type="Proteomes" id="UP001187192"/>
    </source>
</evidence>
<feature type="compositionally biased region" description="Polar residues" evidence="1">
    <location>
        <begin position="26"/>
        <end position="37"/>
    </location>
</feature>